<feature type="transmembrane region" description="Helical" evidence="6">
    <location>
        <begin position="244"/>
        <end position="262"/>
    </location>
</feature>
<dbReference type="AlphaFoldDB" id="A0AAJ7TH12"/>
<dbReference type="Proteomes" id="UP001318040">
    <property type="component" value="Chromosome 27"/>
</dbReference>
<dbReference type="Pfam" id="PF00083">
    <property type="entry name" value="Sugar_tr"/>
    <property type="match status" value="1"/>
</dbReference>
<dbReference type="InterPro" id="IPR005829">
    <property type="entry name" value="Sugar_transporter_CS"/>
</dbReference>
<evidence type="ECO:0000256" key="5">
    <source>
        <dbReference type="SAM" id="MobiDB-lite"/>
    </source>
</evidence>
<evidence type="ECO:0000313" key="8">
    <source>
        <dbReference type="Proteomes" id="UP001318040"/>
    </source>
</evidence>
<organism evidence="8 9">
    <name type="scientific">Petromyzon marinus</name>
    <name type="common">Sea lamprey</name>
    <dbReference type="NCBI Taxonomy" id="7757"/>
    <lineage>
        <taxon>Eukaryota</taxon>
        <taxon>Metazoa</taxon>
        <taxon>Chordata</taxon>
        <taxon>Craniata</taxon>
        <taxon>Vertebrata</taxon>
        <taxon>Cyclostomata</taxon>
        <taxon>Hyperoartia</taxon>
        <taxon>Petromyzontiformes</taxon>
        <taxon>Petromyzontidae</taxon>
        <taxon>Petromyzon</taxon>
    </lineage>
</organism>
<reference evidence="9" key="1">
    <citation type="submission" date="2025-08" db="UniProtKB">
        <authorList>
            <consortium name="RefSeq"/>
        </authorList>
    </citation>
    <scope>IDENTIFICATION</scope>
    <source>
        <tissue evidence="9">Sperm</tissue>
    </source>
</reference>
<dbReference type="KEGG" id="pmrn:116946657"/>
<feature type="transmembrane region" description="Helical" evidence="6">
    <location>
        <begin position="217"/>
        <end position="238"/>
    </location>
</feature>
<feature type="transmembrane region" description="Helical" evidence="6">
    <location>
        <begin position="333"/>
        <end position="355"/>
    </location>
</feature>
<comment type="subcellular location">
    <subcellularLocation>
        <location evidence="1">Membrane</location>
        <topology evidence="1">Multi-pass membrane protein</topology>
    </subcellularLocation>
</comment>
<dbReference type="GeneID" id="116946657"/>
<feature type="transmembrane region" description="Helical" evidence="6">
    <location>
        <begin position="129"/>
        <end position="149"/>
    </location>
</feature>
<protein>
    <submittedName>
        <fullName evidence="9">Solute carrier family 22 member 13-like</fullName>
    </submittedName>
</protein>
<feature type="transmembrane region" description="Helical" evidence="6">
    <location>
        <begin position="390"/>
        <end position="409"/>
    </location>
</feature>
<dbReference type="RefSeq" id="XP_032817707.1">
    <property type="nucleotide sequence ID" value="XM_032961816.1"/>
</dbReference>
<feature type="compositionally biased region" description="Acidic residues" evidence="5">
    <location>
        <begin position="544"/>
        <end position="554"/>
    </location>
</feature>
<sequence length="584" mass="61988">MPINVDEFLTLIGQLGAFQRRILLKLSANVTITAFVFFLDCFSGALFPCVRSPPHGHDASGGNRSAGRELAAFGGGGGGERRRNACEPRAAAATVEAVLSVNASGVELGLTAGCCGGVSEAYSLQDFKFYTQTTFMVGLLVGSIAMGIASDRYGRRPVLLGCVASQGAAEFVIAFLPNFPTYLLGRLLTGTTASGIMLCSFSLGVEWCGPALRAWPPIILALAFSVGMMALAGVAKISQNWPQLHLATGVPQLMVLLLFWSLPESPRWLFLKKRTTEARNLLRQASIINRRSEEKVLHALELVDVEETFTNRRGANESTLLITFRNRTLRKRLLIMSYICAAVSMTYYGLCLSVGDFGLDIHMAQFLSGLAEIPQLLLPPLMRRVGRRSLCIVFLSVAGATCLLCLPLQPNPELANVVVALALLGKLCAQVTACVATLYRIELFPTNVRQNALGAVAMCGSVGSLLAPLVNRAALVLGVSALSVHGCLPLAGAALALLLPETRRAPFPDSVEECERQPSLPLPCAVGLFRTGDLTKTSQAATDGADEKEEEEDATTSLRGRGGGVRMESLAAEAAAAAAAAPPP</sequence>
<evidence type="ECO:0000256" key="4">
    <source>
        <dbReference type="ARBA" id="ARBA00023136"/>
    </source>
</evidence>
<feature type="transmembrane region" description="Helical" evidence="6">
    <location>
        <begin position="183"/>
        <end position="205"/>
    </location>
</feature>
<feature type="domain" description="Major facilitator superfamily (MFS) profile" evidence="7">
    <location>
        <begin position="93"/>
        <end position="504"/>
    </location>
</feature>
<feature type="region of interest" description="Disordered" evidence="5">
    <location>
        <begin position="536"/>
        <end position="565"/>
    </location>
</feature>
<keyword evidence="2 6" id="KW-0812">Transmembrane</keyword>
<evidence type="ECO:0000256" key="2">
    <source>
        <dbReference type="ARBA" id="ARBA00022692"/>
    </source>
</evidence>
<evidence type="ECO:0000256" key="1">
    <source>
        <dbReference type="ARBA" id="ARBA00004141"/>
    </source>
</evidence>
<feature type="transmembrane region" description="Helical" evidence="6">
    <location>
        <begin position="26"/>
        <end position="47"/>
    </location>
</feature>
<dbReference type="InterPro" id="IPR020846">
    <property type="entry name" value="MFS_dom"/>
</dbReference>
<keyword evidence="4 6" id="KW-0472">Membrane</keyword>
<dbReference type="GO" id="GO:0016020">
    <property type="term" value="C:membrane"/>
    <property type="evidence" value="ECO:0007669"/>
    <property type="project" value="UniProtKB-SubCell"/>
</dbReference>
<evidence type="ECO:0000256" key="3">
    <source>
        <dbReference type="ARBA" id="ARBA00022989"/>
    </source>
</evidence>
<dbReference type="PROSITE" id="PS50850">
    <property type="entry name" value="MFS"/>
    <property type="match status" value="1"/>
</dbReference>
<evidence type="ECO:0000259" key="7">
    <source>
        <dbReference type="PROSITE" id="PS50850"/>
    </source>
</evidence>
<dbReference type="SUPFAM" id="SSF103473">
    <property type="entry name" value="MFS general substrate transporter"/>
    <property type="match status" value="1"/>
</dbReference>
<feature type="transmembrane region" description="Helical" evidence="6">
    <location>
        <begin position="476"/>
        <end position="499"/>
    </location>
</feature>
<accession>A0AAJ7TH12</accession>
<proteinExistence type="predicted"/>
<dbReference type="InterPro" id="IPR005828">
    <property type="entry name" value="MFS_sugar_transport-like"/>
</dbReference>
<name>A0AAJ7TH12_PETMA</name>
<gene>
    <name evidence="9" type="primary">LOC116946657</name>
</gene>
<dbReference type="PROSITE" id="PS00216">
    <property type="entry name" value="SUGAR_TRANSPORT_1"/>
    <property type="match status" value="1"/>
</dbReference>
<feature type="transmembrane region" description="Helical" evidence="6">
    <location>
        <begin position="451"/>
        <end position="470"/>
    </location>
</feature>
<keyword evidence="3 6" id="KW-1133">Transmembrane helix</keyword>
<evidence type="ECO:0000256" key="6">
    <source>
        <dbReference type="SAM" id="Phobius"/>
    </source>
</evidence>
<keyword evidence="8" id="KW-1185">Reference proteome</keyword>
<dbReference type="GO" id="GO:0022857">
    <property type="term" value="F:transmembrane transporter activity"/>
    <property type="evidence" value="ECO:0007669"/>
    <property type="project" value="InterPro"/>
</dbReference>
<feature type="transmembrane region" description="Helical" evidence="6">
    <location>
        <begin position="415"/>
        <end position="439"/>
    </location>
</feature>
<dbReference type="InterPro" id="IPR036259">
    <property type="entry name" value="MFS_trans_sf"/>
</dbReference>
<dbReference type="PANTHER" id="PTHR24064">
    <property type="entry name" value="SOLUTE CARRIER FAMILY 22 MEMBER"/>
    <property type="match status" value="1"/>
</dbReference>
<feature type="transmembrane region" description="Helical" evidence="6">
    <location>
        <begin position="158"/>
        <end position="177"/>
    </location>
</feature>
<evidence type="ECO:0000313" key="9">
    <source>
        <dbReference type="RefSeq" id="XP_032817707.1"/>
    </source>
</evidence>
<dbReference type="Gene3D" id="1.20.1250.20">
    <property type="entry name" value="MFS general substrate transporter like domains"/>
    <property type="match status" value="1"/>
</dbReference>